<protein>
    <submittedName>
        <fullName evidence="5">Utp14-domain-containing protein</fullName>
    </submittedName>
</protein>
<gene>
    <name evidence="5" type="ORF">FA13DRAFT_1767514</name>
</gene>
<evidence type="ECO:0000256" key="4">
    <source>
        <dbReference type="SAM" id="MobiDB-lite"/>
    </source>
</evidence>
<organism evidence="5 6">
    <name type="scientific">Coprinellus micaceus</name>
    <name type="common">Glistening ink-cap mushroom</name>
    <name type="synonym">Coprinus micaceus</name>
    <dbReference type="NCBI Taxonomy" id="71717"/>
    <lineage>
        <taxon>Eukaryota</taxon>
        <taxon>Fungi</taxon>
        <taxon>Dikarya</taxon>
        <taxon>Basidiomycota</taxon>
        <taxon>Agaricomycotina</taxon>
        <taxon>Agaricomycetes</taxon>
        <taxon>Agaricomycetidae</taxon>
        <taxon>Agaricales</taxon>
        <taxon>Agaricineae</taxon>
        <taxon>Psathyrellaceae</taxon>
        <taxon>Coprinellus</taxon>
    </lineage>
</organism>
<dbReference type="GO" id="GO:0032040">
    <property type="term" value="C:small-subunit processome"/>
    <property type="evidence" value="ECO:0007669"/>
    <property type="project" value="InterPro"/>
</dbReference>
<feature type="compositionally biased region" description="Polar residues" evidence="4">
    <location>
        <begin position="268"/>
        <end position="278"/>
    </location>
</feature>
<feature type="compositionally biased region" description="Acidic residues" evidence="4">
    <location>
        <begin position="168"/>
        <end position="185"/>
    </location>
</feature>
<keyword evidence="6" id="KW-1185">Reference proteome</keyword>
<evidence type="ECO:0000313" key="5">
    <source>
        <dbReference type="EMBL" id="TEB18561.1"/>
    </source>
</evidence>
<feature type="compositionally biased region" description="Acidic residues" evidence="4">
    <location>
        <begin position="563"/>
        <end position="580"/>
    </location>
</feature>
<evidence type="ECO:0000313" key="6">
    <source>
        <dbReference type="Proteomes" id="UP000298030"/>
    </source>
</evidence>
<dbReference type="Pfam" id="PF04615">
    <property type="entry name" value="Utp14"/>
    <property type="match status" value="1"/>
</dbReference>
<proteinExistence type="predicted"/>
<feature type="compositionally biased region" description="Acidic residues" evidence="4">
    <location>
        <begin position="491"/>
        <end position="502"/>
    </location>
</feature>
<feature type="compositionally biased region" description="Basic and acidic residues" evidence="4">
    <location>
        <begin position="85"/>
        <end position="97"/>
    </location>
</feature>
<feature type="compositionally biased region" description="Basic and acidic residues" evidence="4">
    <location>
        <begin position="613"/>
        <end position="640"/>
    </location>
</feature>
<dbReference type="OrthoDB" id="277439at2759"/>
<comment type="caution">
    <text evidence="5">The sequence shown here is derived from an EMBL/GenBank/DDBJ whole genome shotgun (WGS) entry which is preliminary data.</text>
</comment>
<dbReference type="STRING" id="71717.A0A4Y7SAR3"/>
<evidence type="ECO:0000256" key="3">
    <source>
        <dbReference type="ARBA" id="ARBA00023242"/>
    </source>
</evidence>
<feature type="region of interest" description="Disordered" evidence="4">
    <location>
        <begin position="142"/>
        <end position="312"/>
    </location>
</feature>
<feature type="compositionally biased region" description="Basic and acidic residues" evidence="4">
    <location>
        <begin position="300"/>
        <end position="312"/>
    </location>
</feature>
<comment type="subcellular location">
    <subcellularLocation>
        <location evidence="1">Nucleus</location>
        <location evidence="1">Nucleolus</location>
    </subcellularLocation>
</comment>
<evidence type="ECO:0000256" key="2">
    <source>
        <dbReference type="ARBA" id="ARBA00022553"/>
    </source>
</evidence>
<feature type="compositionally biased region" description="Acidic residues" evidence="4">
    <location>
        <begin position="773"/>
        <end position="783"/>
    </location>
</feature>
<feature type="compositionally biased region" description="Acidic residues" evidence="4">
    <location>
        <begin position="648"/>
        <end position="658"/>
    </location>
</feature>
<reference evidence="5 6" key="1">
    <citation type="journal article" date="2019" name="Nat. Ecol. Evol.">
        <title>Megaphylogeny resolves global patterns of mushroom evolution.</title>
        <authorList>
            <person name="Varga T."/>
            <person name="Krizsan K."/>
            <person name="Foldi C."/>
            <person name="Dima B."/>
            <person name="Sanchez-Garcia M."/>
            <person name="Sanchez-Ramirez S."/>
            <person name="Szollosi G.J."/>
            <person name="Szarkandi J.G."/>
            <person name="Papp V."/>
            <person name="Albert L."/>
            <person name="Andreopoulos W."/>
            <person name="Angelini C."/>
            <person name="Antonin V."/>
            <person name="Barry K.W."/>
            <person name="Bougher N.L."/>
            <person name="Buchanan P."/>
            <person name="Buyck B."/>
            <person name="Bense V."/>
            <person name="Catcheside P."/>
            <person name="Chovatia M."/>
            <person name="Cooper J."/>
            <person name="Damon W."/>
            <person name="Desjardin D."/>
            <person name="Finy P."/>
            <person name="Geml J."/>
            <person name="Haridas S."/>
            <person name="Hughes K."/>
            <person name="Justo A."/>
            <person name="Karasinski D."/>
            <person name="Kautmanova I."/>
            <person name="Kiss B."/>
            <person name="Kocsube S."/>
            <person name="Kotiranta H."/>
            <person name="LaButti K.M."/>
            <person name="Lechner B.E."/>
            <person name="Liimatainen K."/>
            <person name="Lipzen A."/>
            <person name="Lukacs Z."/>
            <person name="Mihaltcheva S."/>
            <person name="Morgado L.N."/>
            <person name="Niskanen T."/>
            <person name="Noordeloos M.E."/>
            <person name="Ohm R.A."/>
            <person name="Ortiz-Santana B."/>
            <person name="Ovrebo C."/>
            <person name="Racz N."/>
            <person name="Riley R."/>
            <person name="Savchenko A."/>
            <person name="Shiryaev A."/>
            <person name="Soop K."/>
            <person name="Spirin V."/>
            <person name="Szebenyi C."/>
            <person name="Tomsovsky M."/>
            <person name="Tulloss R.E."/>
            <person name="Uehling J."/>
            <person name="Grigoriev I.V."/>
            <person name="Vagvolgyi C."/>
            <person name="Papp T."/>
            <person name="Martin F.M."/>
            <person name="Miettinen O."/>
            <person name="Hibbett D.S."/>
            <person name="Nagy L.G."/>
        </authorList>
    </citation>
    <scope>NUCLEOTIDE SEQUENCE [LARGE SCALE GENOMIC DNA]</scope>
    <source>
        <strain evidence="5 6">FP101781</strain>
    </source>
</reference>
<dbReference type="InterPro" id="IPR006709">
    <property type="entry name" value="SSU_processome_Utp14"/>
</dbReference>
<sequence length="926" mass="103956">MAKFSSRGGQGKKPSTQGFKKSLLKSKANAQAGFAKRQSKKDKREREDIQDVYEYVQEKTRRGKVRMDLDKDEAMEFGNLNEIDDSQREALRARLIGENDDDEKIDSEDDEELDSDAAFEESDEERFAEFFPKRKKVSNGKERGVRFSDVDLDEDEDEPSASKSKEEGGEELDSEEEGEDDEFIDLLDVLDGKVKKPSTRCSKPSSFENDDSHDQGSEESEGEMSEDGESSGEEDEEEDSDDGEENEMHIAASDEEGQGEDALDDLQNFVSNLDTTAPQKRKATDDTDETPRERKRRVIREKTETGAEDEFRIDSSGSKLNLDDLLAPLATQSSSLQTLKKATKILGSSKTKALSAPLPQRAQERLDREAAYEQTKEEAEHLSFPLQAEKPGRVSNMELAAKFKPTTGLESAVDALLKNAKMRDEDIQETEEGMLKANKLSVEEVAARRAELRKMRDLMFRAELKARRANKIKSKTYRKLRRKEKERLAEQIDEEEDSQDEEVQMKRALERAKERATLRHKHTGKWARQMKKGHLDEDQRKEITEMLSKGEKLKQKIQGVGSDESDEDESSDDDDLGPEEAVEKIKQSAFDELRRLREEEEDVPESSGKKGKSVFEMKFMKDAMARHQAESNREVDDFIKELGAQQDGSDDEGDDDAEHDPSSGVVVRRANGRVVYRPGGPSSKPSITIPSTVPPPSDTSSVTLKSTDFPSLRHQKRVVLSKESKSAEKSKNKLKKQELKHDEERARASSSKKTAKALGKRPAGPNTSLGAADDSDNDSDANSEVDAQERALSAKSKGKGKAESLVALAFAGDNVVKTKKREIAEDAPKEVDTTIPGWVRFMGWAGMRKKPPKPQYVKKIAGIDPTTRADYNKKHIIISEKKDKKRGNICSQAQYEKAMERPLRATLPRVVKKPGVVITPLEKMVQ</sequence>
<accession>A0A4Y7SAR3</accession>
<feature type="compositionally biased region" description="Basic and acidic residues" evidence="4">
    <location>
        <begin position="720"/>
        <end position="747"/>
    </location>
</feature>
<feature type="region of interest" description="Disordered" evidence="4">
    <location>
        <begin position="476"/>
        <end position="799"/>
    </location>
</feature>
<dbReference type="PANTHER" id="PTHR14150:SF12">
    <property type="entry name" value="U3 SMALL NUCLEOLAR RNA-ASSOCIATED PROTEIN 14 HOMOLOG A"/>
    <property type="match status" value="1"/>
</dbReference>
<dbReference type="EMBL" id="QPFP01000244">
    <property type="protein sequence ID" value="TEB18561.1"/>
    <property type="molecule type" value="Genomic_DNA"/>
</dbReference>
<feature type="region of interest" description="Disordered" evidence="4">
    <location>
        <begin position="78"/>
        <end position="125"/>
    </location>
</feature>
<feature type="compositionally biased region" description="Basic and acidic residues" evidence="4">
    <location>
        <begin position="282"/>
        <end position="292"/>
    </location>
</feature>
<keyword evidence="3" id="KW-0539">Nucleus</keyword>
<dbReference type="AlphaFoldDB" id="A0A4Y7SAR3"/>
<feature type="compositionally biased region" description="Acidic residues" evidence="4">
    <location>
        <begin position="253"/>
        <end position="264"/>
    </location>
</feature>
<feature type="compositionally biased region" description="Acidic residues" evidence="4">
    <location>
        <begin position="98"/>
        <end position="124"/>
    </location>
</feature>
<dbReference type="PANTHER" id="PTHR14150">
    <property type="entry name" value="U3 SMALL NUCLEOLAR RNA-ASSOCIATED PROTEIN 14"/>
    <property type="match status" value="1"/>
</dbReference>
<feature type="compositionally biased region" description="Basic and acidic residues" evidence="4">
    <location>
        <begin position="533"/>
        <end position="554"/>
    </location>
</feature>
<feature type="compositionally biased region" description="Basic residues" evidence="4">
    <location>
        <begin position="518"/>
        <end position="532"/>
    </location>
</feature>
<evidence type="ECO:0000256" key="1">
    <source>
        <dbReference type="ARBA" id="ARBA00004604"/>
    </source>
</evidence>
<name>A0A4Y7SAR3_COPMI</name>
<feature type="region of interest" description="Disordered" evidence="4">
    <location>
        <begin position="1"/>
        <end position="50"/>
    </location>
</feature>
<feature type="compositionally biased region" description="Low complexity" evidence="4">
    <location>
        <begin position="665"/>
        <end position="691"/>
    </location>
</feature>
<feature type="compositionally biased region" description="Basic and acidic residues" evidence="4">
    <location>
        <begin position="581"/>
        <end position="598"/>
    </location>
</feature>
<dbReference type="Proteomes" id="UP000298030">
    <property type="component" value="Unassembled WGS sequence"/>
</dbReference>
<feature type="compositionally biased region" description="Basic and acidic residues" evidence="4">
    <location>
        <begin position="503"/>
        <end position="517"/>
    </location>
</feature>
<keyword evidence="2" id="KW-0597">Phosphoprotein</keyword>
<dbReference type="GO" id="GO:0006364">
    <property type="term" value="P:rRNA processing"/>
    <property type="evidence" value="ECO:0007669"/>
    <property type="project" value="InterPro"/>
</dbReference>
<feature type="compositionally biased region" description="Acidic residues" evidence="4">
    <location>
        <begin position="217"/>
        <end position="245"/>
    </location>
</feature>
<feature type="compositionally biased region" description="Acidic residues" evidence="4">
    <location>
        <begin position="150"/>
        <end position="159"/>
    </location>
</feature>